<feature type="domain" description="DUF4470" evidence="1">
    <location>
        <begin position="147"/>
        <end position="214"/>
    </location>
</feature>
<proteinExistence type="predicted"/>
<dbReference type="KEGG" id="mlr:MELLADRAFT_117429"/>
<dbReference type="GeneID" id="18926014"/>
<protein>
    <recommendedName>
        <fullName evidence="1">DUF4470 domain-containing protein</fullName>
    </recommendedName>
</protein>
<name>F4RX11_MELLP</name>
<gene>
    <name evidence="2" type="ORF">MELLADRAFT_117429</name>
</gene>
<dbReference type="EMBL" id="GL883126">
    <property type="protein sequence ID" value="EGG03114.1"/>
    <property type="molecule type" value="Genomic_DNA"/>
</dbReference>
<dbReference type="OrthoDB" id="2423701at2759"/>
<sequence length="888" mass="102287">MSSNTKRAEDARQRGNELYRAAIKAYKLAATFDSSDPAPLSNLSAATFETGEYEKSIQYSTEALALLEQEADDDPRKQKLLTRLTKAKRYHCEPDDSIAKESLRKTVFRLPRYRPHLTNEKSYYPSGHDVPEPQYGPTLRRTTKNAPVVSLMFCGIGDARNMLQTILNYHVSGPKSHESDQRLHLTILDFKPAIIARDLILLALLDDISLTMGLTDDKKSNLGKEQSCQLVETLNVASYFYATQVMPAYAWDRIQAVIQRLLDCFDNSEQPISWVYVPVAVQATIRPWLESWKRGPTSLYSTQRFRELIKQHEFQTRMSIMSMTGGDYDPEQSFPHLHFDQRVYKNFSIVLPLDELLMARDPNLLPMIKDYRKNDNSVKERLSAHIDSQWKPNLTLADIVWENENTRPGSLPHPDMSFSPFEIIRDLMMGFLGEKGTSRSSGNTLMSIAQYYFMVLGKAISSLRDRMMVEVCFGEMAESLEQMQYQTFDRSTETESKDYLTSSKWPHKYHIIHMSNIPNRPSDLTEYNISDYVGGPFTSFLCGAPLLEYGPGTGLNSCNLRNPPQFETVSHFLSEYLLMYDRNLIRSHFQLKISSETPEETAGPMPTIQYLIWERVPQQPMTFEQLMPQTKLLHWLYAYFLKICLPYPRTKLEGDATMIFSPHNMTAFLRLVMRVSELEYPAHWISNLIESILSGKINTTARPPPRQVCTPRDVDTIHPTRSFSTTPWTLEFATLTGMWRSILRAGLVIASAVPRIEDIVEYTVKFPGLEIWDGRAPHSMLVFYDQQTFGKPPRNLRPILMDEGREVDPKSRKIRDTGLHCVSTFHWRVNAQEATFWMSKDAFESIKSWKVYMWRTDSWEKEGKGVKLENAAVKKKCWGEWGDPPKLM</sequence>
<dbReference type="InterPro" id="IPR027974">
    <property type="entry name" value="DUF4470"/>
</dbReference>
<dbReference type="STRING" id="747676.F4RX11"/>
<dbReference type="Proteomes" id="UP000001072">
    <property type="component" value="Unassembled WGS sequence"/>
</dbReference>
<organism evidence="3">
    <name type="scientific">Melampsora larici-populina (strain 98AG31 / pathotype 3-4-7)</name>
    <name type="common">Poplar leaf rust fungus</name>
    <dbReference type="NCBI Taxonomy" id="747676"/>
    <lineage>
        <taxon>Eukaryota</taxon>
        <taxon>Fungi</taxon>
        <taxon>Dikarya</taxon>
        <taxon>Basidiomycota</taxon>
        <taxon>Pucciniomycotina</taxon>
        <taxon>Pucciniomycetes</taxon>
        <taxon>Pucciniales</taxon>
        <taxon>Melampsoraceae</taxon>
        <taxon>Melampsora</taxon>
    </lineage>
</organism>
<dbReference type="AlphaFoldDB" id="F4RX11"/>
<dbReference type="InterPro" id="IPR011990">
    <property type="entry name" value="TPR-like_helical_dom_sf"/>
</dbReference>
<dbReference type="SUPFAM" id="SSF48452">
    <property type="entry name" value="TPR-like"/>
    <property type="match status" value="1"/>
</dbReference>
<reference evidence="3" key="1">
    <citation type="journal article" date="2011" name="Proc. Natl. Acad. Sci. U.S.A.">
        <title>Obligate biotrophy features unraveled by the genomic analysis of rust fungi.</title>
        <authorList>
            <person name="Duplessis S."/>
            <person name="Cuomo C.A."/>
            <person name="Lin Y.-C."/>
            <person name="Aerts A."/>
            <person name="Tisserant E."/>
            <person name="Veneault-Fourrey C."/>
            <person name="Joly D.L."/>
            <person name="Hacquard S."/>
            <person name="Amselem J."/>
            <person name="Cantarel B.L."/>
            <person name="Chiu R."/>
            <person name="Coutinho P.M."/>
            <person name="Feau N."/>
            <person name="Field M."/>
            <person name="Frey P."/>
            <person name="Gelhaye E."/>
            <person name="Goldberg J."/>
            <person name="Grabherr M.G."/>
            <person name="Kodira C.D."/>
            <person name="Kohler A."/>
            <person name="Kuees U."/>
            <person name="Lindquist E.A."/>
            <person name="Lucas S.M."/>
            <person name="Mago R."/>
            <person name="Mauceli E."/>
            <person name="Morin E."/>
            <person name="Murat C."/>
            <person name="Pangilinan J.L."/>
            <person name="Park R."/>
            <person name="Pearson M."/>
            <person name="Quesneville H."/>
            <person name="Rouhier N."/>
            <person name="Sakthikumar S."/>
            <person name="Salamov A.A."/>
            <person name="Schmutz J."/>
            <person name="Selles B."/>
            <person name="Shapiro H."/>
            <person name="Tanguay P."/>
            <person name="Tuskan G.A."/>
            <person name="Henrissat B."/>
            <person name="Van de Peer Y."/>
            <person name="Rouze P."/>
            <person name="Ellis J.G."/>
            <person name="Dodds P.N."/>
            <person name="Schein J.E."/>
            <person name="Zhong S."/>
            <person name="Hamelin R.C."/>
            <person name="Grigoriev I.V."/>
            <person name="Szabo L.J."/>
            <person name="Martin F."/>
        </authorList>
    </citation>
    <scope>NUCLEOTIDE SEQUENCE [LARGE SCALE GENOMIC DNA]</scope>
    <source>
        <strain evidence="3">98AG31 / pathotype 3-4-7</strain>
    </source>
</reference>
<evidence type="ECO:0000259" key="1">
    <source>
        <dbReference type="Pfam" id="PF14737"/>
    </source>
</evidence>
<dbReference type="InParanoid" id="F4RX11"/>
<dbReference type="HOGENOM" id="CLU_006713_0_0_1"/>
<evidence type="ECO:0000313" key="2">
    <source>
        <dbReference type="EMBL" id="EGG03114.1"/>
    </source>
</evidence>
<dbReference type="Pfam" id="PF14737">
    <property type="entry name" value="DUF4470"/>
    <property type="match status" value="1"/>
</dbReference>
<keyword evidence="3" id="KW-1185">Reference proteome</keyword>
<dbReference type="VEuPathDB" id="FungiDB:MELLADRAFT_117429"/>
<accession>F4RX11</accession>
<dbReference type="eggNOG" id="ENOG502S1W1">
    <property type="taxonomic scope" value="Eukaryota"/>
</dbReference>
<evidence type="ECO:0000313" key="3">
    <source>
        <dbReference type="Proteomes" id="UP000001072"/>
    </source>
</evidence>
<dbReference type="Gene3D" id="1.25.40.10">
    <property type="entry name" value="Tetratricopeptide repeat domain"/>
    <property type="match status" value="1"/>
</dbReference>
<dbReference type="RefSeq" id="XP_007413574.1">
    <property type="nucleotide sequence ID" value="XM_007413512.1"/>
</dbReference>